<dbReference type="RefSeq" id="WP_163665700.1">
    <property type="nucleotide sequence ID" value="NZ_QXHD01000003.1"/>
</dbReference>
<keyword evidence="1" id="KW-0812">Transmembrane</keyword>
<protein>
    <submittedName>
        <fullName evidence="2">DUF1049 domain-containing protein</fullName>
    </submittedName>
</protein>
<keyword evidence="1" id="KW-0472">Membrane</keyword>
<reference evidence="2 3" key="1">
    <citation type="journal article" date="2020" name="Microb. Ecol.">
        <title>Ecogenomics of the Marine Benthic Filamentous Cyanobacterium Adonisia.</title>
        <authorList>
            <person name="Walter J.M."/>
            <person name="Coutinho F.H."/>
            <person name="Leomil L."/>
            <person name="Hargreaves P.I."/>
            <person name="Campeao M.E."/>
            <person name="Vieira V.V."/>
            <person name="Silva B.S."/>
            <person name="Fistarol G.O."/>
            <person name="Salomon P.S."/>
            <person name="Sawabe T."/>
            <person name="Mino S."/>
            <person name="Hosokawa M."/>
            <person name="Miyashita H."/>
            <person name="Maruyama F."/>
            <person name="van Verk M.C."/>
            <person name="Dutilh B.E."/>
            <person name="Thompson C.C."/>
            <person name="Thompson F.L."/>
        </authorList>
    </citation>
    <scope>NUCLEOTIDE SEQUENCE [LARGE SCALE GENOMIC DNA]</scope>
    <source>
        <strain evidence="2 3">CCMR0081</strain>
    </source>
</reference>
<evidence type="ECO:0000313" key="2">
    <source>
        <dbReference type="EMBL" id="NEZ54734.1"/>
    </source>
</evidence>
<dbReference type="Proteomes" id="UP000481033">
    <property type="component" value="Unassembled WGS sequence"/>
</dbReference>
<gene>
    <name evidence="2" type="ORF">DXZ20_03300</name>
</gene>
<keyword evidence="3" id="KW-1185">Reference proteome</keyword>
<evidence type="ECO:0000256" key="1">
    <source>
        <dbReference type="SAM" id="Phobius"/>
    </source>
</evidence>
<dbReference type="AlphaFoldDB" id="A0A6M0RES6"/>
<comment type="caution">
    <text evidence="2">The sequence shown here is derived from an EMBL/GenBank/DDBJ whole genome shotgun (WGS) entry which is preliminary data.</text>
</comment>
<dbReference type="EMBL" id="QXHD01000003">
    <property type="protein sequence ID" value="NEZ54734.1"/>
    <property type="molecule type" value="Genomic_DNA"/>
</dbReference>
<keyword evidence="1" id="KW-1133">Transmembrane helix</keyword>
<feature type="transmembrane region" description="Helical" evidence="1">
    <location>
        <begin position="42"/>
        <end position="64"/>
    </location>
</feature>
<name>A0A6M0RES6_9CYAN</name>
<sequence length="69" mass="7269">MVKFLLVVIPAFLVIAIAILSVQNATPISLQFLAFRSVALPFGLWLGIGLAAGLVGTAGLLTVFSSKRR</sequence>
<evidence type="ECO:0000313" key="3">
    <source>
        <dbReference type="Proteomes" id="UP000481033"/>
    </source>
</evidence>
<organism evidence="2 3">
    <name type="scientific">Adonisia turfae CCMR0081</name>
    <dbReference type="NCBI Taxonomy" id="2292702"/>
    <lineage>
        <taxon>Bacteria</taxon>
        <taxon>Bacillati</taxon>
        <taxon>Cyanobacteriota</taxon>
        <taxon>Adonisia</taxon>
        <taxon>Adonisia turfae</taxon>
    </lineage>
</organism>
<accession>A0A6M0RES6</accession>
<proteinExistence type="predicted"/>